<keyword evidence="3" id="KW-1185">Reference proteome</keyword>
<proteinExistence type="predicted"/>
<protein>
    <recommendedName>
        <fullName evidence="4">DUF3592 domain-containing protein</fullName>
    </recommendedName>
</protein>
<dbReference type="RefSeq" id="WP_202002019.1">
    <property type="nucleotide sequence ID" value="NZ_JAERSF010000002.1"/>
</dbReference>
<gene>
    <name evidence="2" type="ORF">JI750_12070</name>
</gene>
<name>A0ABS1KG30_9FLAO</name>
<sequence length="164" mass="19132">MKKILISFLIFAFVCNVIISLIITIGSICSHSYLSEYENLKSFRNKKLYMSDDFLVIKKISEDTGTGEGTRLSYLVKGIVLSNNSKLELRVTKLAYLESSFNKQPLYKSKLTGDFFLKNAPEEYYNSEINSFYVNIYFKISFYLIVGLIVFLVIQYVKKRRYRI</sequence>
<dbReference type="Proteomes" id="UP000603728">
    <property type="component" value="Unassembled WGS sequence"/>
</dbReference>
<dbReference type="EMBL" id="JAERSF010000002">
    <property type="protein sequence ID" value="MBL0737632.1"/>
    <property type="molecule type" value="Genomic_DNA"/>
</dbReference>
<keyword evidence="1" id="KW-0812">Transmembrane</keyword>
<evidence type="ECO:0000313" key="3">
    <source>
        <dbReference type="Proteomes" id="UP000603728"/>
    </source>
</evidence>
<organism evidence="2 3">
    <name type="scientific">Flavobacterium tagetis</name>
    <dbReference type="NCBI Taxonomy" id="2801336"/>
    <lineage>
        <taxon>Bacteria</taxon>
        <taxon>Pseudomonadati</taxon>
        <taxon>Bacteroidota</taxon>
        <taxon>Flavobacteriia</taxon>
        <taxon>Flavobacteriales</taxon>
        <taxon>Flavobacteriaceae</taxon>
        <taxon>Flavobacterium</taxon>
    </lineage>
</organism>
<feature type="transmembrane region" description="Helical" evidence="1">
    <location>
        <begin position="136"/>
        <end position="157"/>
    </location>
</feature>
<reference evidence="2 3" key="1">
    <citation type="submission" date="2021-01" db="EMBL/GenBank/DDBJ databases">
        <title>Genome seq and assembly of Flavobacterium sp. GN10.</title>
        <authorList>
            <person name="Chhetri G."/>
        </authorList>
    </citation>
    <scope>NUCLEOTIDE SEQUENCE [LARGE SCALE GENOMIC DNA]</scope>
    <source>
        <strain evidence="2 3">GN10</strain>
    </source>
</reference>
<evidence type="ECO:0008006" key="4">
    <source>
        <dbReference type="Google" id="ProtNLM"/>
    </source>
</evidence>
<accession>A0ABS1KG30</accession>
<comment type="caution">
    <text evidence="2">The sequence shown here is derived from an EMBL/GenBank/DDBJ whole genome shotgun (WGS) entry which is preliminary data.</text>
</comment>
<keyword evidence="1" id="KW-1133">Transmembrane helix</keyword>
<evidence type="ECO:0000313" key="2">
    <source>
        <dbReference type="EMBL" id="MBL0737632.1"/>
    </source>
</evidence>
<keyword evidence="1" id="KW-0472">Membrane</keyword>
<evidence type="ECO:0000256" key="1">
    <source>
        <dbReference type="SAM" id="Phobius"/>
    </source>
</evidence>